<sequence>MMSEEITLEERKVIYRARRGLKEIDVYFDPYVKQYYLQADAEEKALFKELVDQEDPDLLDWFMEVAEPPRPELRAFILKLKHYVHG</sequence>
<dbReference type="GO" id="GO:0005737">
    <property type="term" value="C:cytoplasm"/>
    <property type="evidence" value="ECO:0007669"/>
    <property type="project" value="UniProtKB-SubCell"/>
</dbReference>
<dbReference type="InParanoid" id="A0A2U3MUJ5"/>
<dbReference type="InterPro" id="IPR005631">
    <property type="entry name" value="SDH"/>
</dbReference>
<organism evidence="6 7">
    <name type="scientific">Acinetobacter stercoris</name>
    <dbReference type="NCBI Taxonomy" id="2126983"/>
    <lineage>
        <taxon>Bacteria</taxon>
        <taxon>Pseudomonadati</taxon>
        <taxon>Pseudomonadota</taxon>
        <taxon>Gammaproteobacteria</taxon>
        <taxon>Moraxellales</taxon>
        <taxon>Moraxellaceae</taxon>
        <taxon>Acinetobacter</taxon>
    </lineage>
</organism>
<evidence type="ECO:0000256" key="4">
    <source>
        <dbReference type="ARBA" id="ARBA00022490"/>
    </source>
</evidence>
<evidence type="ECO:0000256" key="3">
    <source>
        <dbReference type="ARBA" id="ARBA00019418"/>
    </source>
</evidence>
<keyword evidence="4" id="KW-0963">Cytoplasm</keyword>
<evidence type="ECO:0000256" key="1">
    <source>
        <dbReference type="ARBA" id="ARBA00004496"/>
    </source>
</evidence>
<evidence type="ECO:0000313" key="7">
    <source>
        <dbReference type="Proteomes" id="UP000245974"/>
    </source>
</evidence>
<dbReference type="Gene3D" id="1.10.150.250">
    <property type="entry name" value="Flavinator of succinate dehydrogenase"/>
    <property type="match status" value="1"/>
</dbReference>
<comment type="similarity">
    <text evidence="2">Belongs to the SdhE FAD assembly factor family.</text>
</comment>
<evidence type="ECO:0000256" key="5">
    <source>
        <dbReference type="ARBA" id="ARBA00023186"/>
    </source>
</evidence>
<dbReference type="SUPFAM" id="SSF109910">
    <property type="entry name" value="YgfY-like"/>
    <property type="match status" value="1"/>
</dbReference>
<dbReference type="PANTHER" id="PTHR39585:SF1">
    <property type="entry name" value="FAD ASSEMBLY FACTOR SDHE"/>
    <property type="match status" value="1"/>
</dbReference>
<gene>
    <name evidence="6" type="primary">cptB</name>
    <name evidence="6" type="ORF">KPC_0288</name>
</gene>
<protein>
    <recommendedName>
        <fullName evidence="3">FAD assembly factor SdhE</fullName>
    </recommendedName>
</protein>
<dbReference type="EMBL" id="OOGT01000007">
    <property type="protein sequence ID" value="SPL69110.1"/>
    <property type="molecule type" value="Genomic_DNA"/>
</dbReference>
<dbReference type="AlphaFoldDB" id="A0A2U3MUJ5"/>
<comment type="subcellular location">
    <subcellularLocation>
        <location evidence="1">Cytoplasm</location>
    </subcellularLocation>
</comment>
<keyword evidence="7" id="KW-1185">Reference proteome</keyword>
<name>A0A2U3MUJ5_9GAMM</name>
<evidence type="ECO:0000256" key="2">
    <source>
        <dbReference type="ARBA" id="ARBA00008571"/>
    </source>
</evidence>
<evidence type="ECO:0000313" key="6">
    <source>
        <dbReference type="EMBL" id="SPL69110.1"/>
    </source>
</evidence>
<dbReference type="InterPro" id="IPR050531">
    <property type="entry name" value="SdhE_FAD_assembly_factor"/>
</dbReference>
<dbReference type="FunCoup" id="A0A2U3MUJ5">
    <property type="interactions" value="87"/>
</dbReference>
<accession>A0A2U3MUJ5</accession>
<dbReference type="GO" id="GO:0006105">
    <property type="term" value="P:succinate metabolic process"/>
    <property type="evidence" value="ECO:0007669"/>
    <property type="project" value="TreeGrafter"/>
</dbReference>
<dbReference type="InterPro" id="IPR036714">
    <property type="entry name" value="SDH_sf"/>
</dbReference>
<dbReference type="PANTHER" id="PTHR39585">
    <property type="entry name" value="FAD ASSEMBLY FACTOR SDHE"/>
    <property type="match status" value="1"/>
</dbReference>
<dbReference type="Pfam" id="PF03937">
    <property type="entry name" value="Sdh5"/>
    <property type="match status" value="1"/>
</dbReference>
<proteinExistence type="inferred from homology"/>
<reference evidence="7" key="1">
    <citation type="submission" date="2018-03" db="EMBL/GenBank/DDBJ databases">
        <authorList>
            <person name="Blom J."/>
        </authorList>
    </citation>
    <scope>NUCLEOTIDE SEQUENCE [LARGE SCALE GENOMIC DNA]</scope>
    <source>
        <strain evidence="7">KPC-SM-21</strain>
    </source>
</reference>
<keyword evidence="5" id="KW-0143">Chaperone</keyword>
<dbReference type="Proteomes" id="UP000245974">
    <property type="component" value="Unassembled WGS sequence"/>
</dbReference>